<gene>
    <name evidence="1" type="ORF">D3227_18515</name>
</gene>
<evidence type="ECO:0000313" key="1">
    <source>
        <dbReference type="EMBL" id="RJT37610.1"/>
    </source>
</evidence>
<accession>A0A3A5KXW6</accession>
<name>A0A3A5KXW6_9HYPH</name>
<dbReference type="Proteomes" id="UP000272706">
    <property type="component" value="Unassembled WGS sequence"/>
</dbReference>
<dbReference type="EMBL" id="QZWZ01000013">
    <property type="protein sequence ID" value="RJT37610.1"/>
    <property type="molecule type" value="Genomic_DNA"/>
</dbReference>
<evidence type="ECO:0000313" key="2">
    <source>
        <dbReference type="Proteomes" id="UP000272706"/>
    </source>
</evidence>
<dbReference type="AlphaFoldDB" id="A0A3A5KXW6"/>
<reference evidence="1 2" key="1">
    <citation type="submission" date="2018-09" db="EMBL/GenBank/DDBJ databases">
        <title>Mesorhizobium carmichaelinearum sp. nov. isolated from Carmichaelinea spp. root nodules in New Zealand.</title>
        <authorList>
            <person name="De Meyer S.E."/>
        </authorList>
    </citation>
    <scope>NUCLEOTIDE SEQUENCE [LARGE SCALE GENOMIC DNA]</scope>
    <source>
        <strain evidence="1 2">ICMP19557</strain>
    </source>
</reference>
<sequence>MDVQVADHGCWNTRCTTLNEVASNLHYALGMAEDEARCFINGPDMLAKLAGDWQLVVSAEIQRRA</sequence>
<organism evidence="1 2">
    <name type="scientific">Mesorhizobium waimense</name>
    <dbReference type="NCBI Taxonomy" id="1300307"/>
    <lineage>
        <taxon>Bacteria</taxon>
        <taxon>Pseudomonadati</taxon>
        <taxon>Pseudomonadota</taxon>
        <taxon>Alphaproteobacteria</taxon>
        <taxon>Hyphomicrobiales</taxon>
        <taxon>Phyllobacteriaceae</taxon>
        <taxon>Mesorhizobium</taxon>
    </lineage>
</organism>
<protein>
    <submittedName>
        <fullName evidence="1">Uncharacterized protein</fullName>
    </submittedName>
</protein>
<comment type="caution">
    <text evidence="1">The sequence shown here is derived from an EMBL/GenBank/DDBJ whole genome shotgun (WGS) entry which is preliminary data.</text>
</comment>
<proteinExistence type="predicted"/>
<keyword evidence="2" id="KW-1185">Reference proteome</keyword>